<dbReference type="EMBL" id="AP012547">
    <property type="protein sequence ID" value="BAO28253.1"/>
    <property type="molecule type" value="Genomic_DNA"/>
</dbReference>
<keyword evidence="3" id="KW-1185">Reference proteome</keyword>
<dbReference type="RefSeq" id="WP_052473089.1">
    <property type="nucleotide sequence ID" value="NZ_AP012547.1"/>
</dbReference>
<proteinExistence type="predicted"/>
<dbReference type="SUPFAM" id="SSF89155">
    <property type="entry name" value="TorD-like"/>
    <property type="match status" value="1"/>
</dbReference>
<dbReference type="STRING" id="1223802.SUTH_00439"/>
<gene>
    <name evidence="2" type="ORF">SUTH_00439</name>
</gene>
<evidence type="ECO:0000313" key="2">
    <source>
        <dbReference type="EMBL" id="BAO28253.1"/>
    </source>
</evidence>
<dbReference type="InterPro" id="IPR050289">
    <property type="entry name" value="TorD/DmsD_chaperones"/>
</dbReference>
<dbReference type="AlphaFoldDB" id="W0SET0"/>
<reference evidence="2 3" key="1">
    <citation type="journal article" date="2014" name="Syst. Appl. Microbiol.">
        <title>Complete genomes of freshwater sulfur oxidizers Sulfuricella denitrificans skB26 and Sulfuritalea hydrogenivorans sk43H: genetic insights into the sulfur oxidation pathway of betaproteobacteria.</title>
        <authorList>
            <person name="Watanabe T."/>
            <person name="Kojima H."/>
            <person name="Fukui M."/>
        </authorList>
    </citation>
    <scope>NUCLEOTIDE SEQUENCE [LARGE SCALE GENOMIC DNA]</scope>
    <source>
        <strain evidence="2">DSM22779</strain>
    </source>
</reference>
<organism evidence="2 3">
    <name type="scientific">Sulfuritalea hydrogenivorans sk43H</name>
    <dbReference type="NCBI Taxonomy" id="1223802"/>
    <lineage>
        <taxon>Bacteria</taxon>
        <taxon>Pseudomonadati</taxon>
        <taxon>Pseudomonadota</taxon>
        <taxon>Betaproteobacteria</taxon>
        <taxon>Nitrosomonadales</taxon>
        <taxon>Sterolibacteriaceae</taxon>
        <taxon>Sulfuritalea</taxon>
    </lineage>
</organism>
<keyword evidence="1" id="KW-0143">Chaperone</keyword>
<protein>
    <submittedName>
        <fullName evidence="2">Cytoplasmic chaperone TorD family protein</fullName>
    </submittedName>
</protein>
<sequence length="220" mass="23904">MIDYVTGVTGAREDLCRYLAACYCEPSTVFSEELLFDSMAAAASAIDSGLADSARKLGAAFVAQDLETLLVDYTALFIGPSQPRAMPYASFWLTDDQSMRHEATMGVLDFYEQGGFEVSEELHELPDHVAVELEFLYALIFAQNQVQPEGDAEDAAAASALHRRFASEHMSTWIGPFAAAVGSGAETAFYRELAALTERFVRLEAAWAPTAGVPENGRPN</sequence>
<dbReference type="KEGG" id="shd:SUTH_00439"/>
<dbReference type="InterPro" id="IPR020945">
    <property type="entry name" value="DMSO/NO3_reduct_chaperone"/>
</dbReference>
<dbReference type="Pfam" id="PF02613">
    <property type="entry name" value="Nitrate_red_del"/>
    <property type="match status" value="1"/>
</dbReference>
<name>W0SET0_9PROT</name>
<accession>W0SET0</accession>
<dbReference type="HOGENOM" id="CLU_077650_0_2_4"/>
<evidence type="ECO:0000256" key="1">
    <source>
        <dbReference type="ARBA" id="ARBA00023186"/>
    </source>
</evidence>
<dbReference type="InterPro" id="IPR036411">
    <property type="entry name" value="TorD-like_sf"/>
</dbReference>
<dbReference type="PANTHER" id="PTHR34227:SF1">
    <property type="entry name" value="DIMETHYL SULFOXIDE REDUCTASE CHAPERONE-RELATED"/>
    <property type="match status" value="1"/>
</dbReference>
<dbReference type="Gene3D" id="1.10.3480.10">
    <property type="entry name" value="TorD-like"/>
    <property type="match status" value="1"/>
</dbReference>
<evidence type="ECO:0000313" key="3">
    <source>
        <dbReference type="Proteomes" id="UP000031637"/>
    </source>
</evidence>
<dbReference type="PANTHER" id="PTHR34227">
    <property type="entry name" value="CHAPERONE PROTEIN YCDY"/>
    <property type="match status" value="1"/>
</dbReference>
<dbReference type="Proteomes" id="UP000031637">
    <property type="component" value="Chromosome"/>
</dbReference>